<evidence type="ECO:0000256" key="4">
    <source>
        <dbReference type="ARBA" id="ARBA00022695"/>
    </source>
</evidence>
<evidence type="ECO:0000256" key="6">
    <source>
        <dbReference type="ARBA" id="ARBA00022932"/>
    </source>
</evidence>
<dbReference type="Proteomes" id="UP000052258">
    <property type="component" value="Unassembled WGS sequence"/>
</dbReference>
<reference evidence="11 12" key="1">
    <citation type="journal article" date="2015" name="Genome Biol. Evol.">
        <title>Comparative Genomics of Listeria Sensu Lato: Genus-Wide Differences in Evolutionary Dynamics and the Progressive Gain of Complex, Potentially Pathogenicity-Related Traits through Lateral Gene Transfer.</title>
        <authorList>
            <person name="Chiara M."/>
            <person name="Caruso M."/>
            <person name="D'Erchia A.M."/>
            <person name="Manzari C."/>
            <person name="Fraccalvieri R."/>
            <person name="Goffredo E."/>
            <person name="Latorre L."/>
            <person name="Miccolupo A."/>
            <person name="Padalino I."/>
            <person name="Santagada G."/>
            <person name="Chiocco D."/>
            <person name="Pesole G."/>
            <person name="Horner D.S."/>
            <person name="Parisi A."/>
        </authorList>
    </citation>
    <scope>NUCLEOTIDE SEQUENCE [LARGE SCALE GENOMIC DNA]</scope>
    <source>
        <strain evidence="11 12">1991</strain>
    </source>
</reference>
<dbReference type="InterPro" id="IPR005790">
    <property type="entry name" value="DNA_polIII_delta"/>
</dbReference>
<keyword evidence="4" id="KW-0548">Nucleotidyltransferase</keyword>
<dbReference type="GO" id="GO:0003677">
    <property type="term" value="F:DNA binding"/>
    <property type="evidence" value="ECO:0007669"/>
    <property type="project" value="InterPro"/>
</dbReference>
<keyword evidence="6" id="KW-0239">DNA-directed DNA polymerase</keyword>
<dbReference type="EMBL" id="AZHO01000007">
    <property type="protein sequence ID" value="KMT60501.1"/>
    <property type="molecule type" value="Genomic_DNA"/>
</dbReference>
<dbReference type="Gene3D" id="1.20.272.10">
    <property type="match status" value="1"/>
</dbReference>
<dbReference type="GO" id="GO:0003887">
    <property type="term" value="F:DNA-directed DNA polymerase activity"/>
    <property type="evidence" value="ECO:0007669"/>
    <property type="project" value="UniProtKB-KW"/>
</dbReference>
<keyword evidence="3" id="KW-0808">Transferase</keyword>
<comment type="catalytic activity">
    <reaction evidence="8">
        <text>DNA(n) + a 2'-deoxyribonucleoside 5'-triphosphate = DNA(n+1) + diphosphate</text>
        <dbReference type="Rhea" id="RHEA:22508"/>
        <dbReference type="Rhea" id="RHEA-COMP:17339"/>
        <dbReference type="Rhea" id="RHEA-COMP:17340"/>
        <dbReference type="ChEBI" id="CHEBI:33019"/>
        <dbReference type="ChEBI" id="CHEBI:61560"/>
        <dbReference type="ChEBI" id="CHEBI:173112"/>
        <dbReference type="EC" id="2.7.7.7"/>
    </reaction>
</comment>
<proteinExistence type="inferred from homology"/>
<evidence type="ECO:0000256" key="8">
    <source>
        <dbReference type="ARBA" id="ARBA00049244"/>
    </source>
</evidence>
<organism evidence="11 12">
    <name type="scientific">Listeria fleischmannii 1991</name>
    <dbReference type="NCBI Taxonomy" id="1430899"/>
    <lineage>
        <taxon>Bacteria</taxon>
        <taxon>Bacillati</taxon>
        <taxon>Bacillota</taxon>
        <taxon>Bacilli</taxon>
        <taxon>Bacillales</taxon>
        <taxon>Listeriaceae</taxon>
        <taxon>Listeria</taxon>
    </lineage>
</organism>
<dbReference type="GO" id="GO:0009360">
    <property type="term" value="C:DNA polymerase III complex"/>
    <property type="evidence" value="ECO:0007669"/>
    <property type="project" value="InterPro"/>
</dbReference>
<evidence type="ECO:0000256" key="2">
    <source>
        <dbReference type="ARBA" id="ARBA00017703"/>
    </source>
</evidence>
<dbReference type="Pfam" id="PF06144">
    <property type="entry name" value="DNA_pol3_delta"/>
    <property type="match status" value="1"/>
</dbReference>
<dbReference type="InterPro" id="IPR048466">
    <property type="entry name" value="DNA_pol3_delta-like_C"/>
</dbReference>
<evidence type="ECO:0000256" key="7">
    <source>
        <dbReference type="ARBA" id="ARBA00034754"/>
    </source>
</evidence>
<dbReference type="Gene3D" id="1.10.8.60">
    <property type="match status" value="1"/>
</dbReference>
<evidence type="ECO:0000256" key="1">
    <source>
        <dbReference type="ARBA" id="ARBA00012417"/>
    </source>
</evidence>
<dbReference type="EC" id="2.7.7.7" evidence="1"/>
<dbReference type="AlphaFoldDB" id="A0A0J8J852"/>
<dbReference type="SUPFAM" id="SSF52540">
    <property type="entry name" value="P-loop containing nucleoside triphosphate hydrolases"/>
    <property type="match status" value="1"/>
</dbReference>
<dbReference type="GO" id="GO:0006261">
    <property type="term" value="P:DNA-templated DNA replication"/>
    <property type="evidence" value="ECO:0007669"/>
    <property type="project" value="TreeGrafter"/>
</dbReference>
<evidence type="ECO:0000256" key="3">
    <source>
        <dbReference type="ARBA" id="ARBA00022679"/>
    </source>
</evidence>
<evidence type="ECO:0000256" key="5">
    <source>
        <dbReference type="ARBA" id="ARBA00022705"/>
    </source>
</evidence>
<dbReference type="PATRIC" id="fig|1430899.3.peg.653"/>
<dbReference type="PANTHER" id="PTHR34388">
    <property type="entry name" value="DNA POLYMERASE III SUBUNIT DELTA"/>
    <property type="match status" value="1"/>
</dbReference>
<dbReference type="InterPro" id="IPR010372">
    <property type="entry name" value="DNA_pol3_delta_N"/>
</dbReference>
<evidence type="ECO:0000313" key="12">
    <source>
        <dbReference type="Proteomes" id="UP000052258"/>
    </source>
</evidence>
<evidence type="ECO:0000313" key="11">
    <source>
        <dbReference type="EMBL" id="KMT60501.1"/>
    </source>
</evidence>
<feature type="domain" description="DNA polymerase III delta subunit-like C-terminal" evidence="10">
    <location>
        <begin position="215"/>
        <end position="334"/>
    </location>
</feature>
<dbReference type="SUPFAM" id="SSF48019">
    <property type="entry name" value="post-AAA+ oligomerization domain-like"/>
    <property type="match status" value="1"/>
</dbReference>
<dbReference type="InterPro" id="IPR027417">
    <property type="entry name" value="P-loop_NTPase"/>
</dbReference>
<dbReference type="Gene3D" id="3.40.50.300">
    <property type="entry name" value="P-loop containing nucleotide triphosphate hydrolases"/>
    <property type="match status" value="1"/>
</dbReference>
<feature type="domain" description="DNA polymerase III delta N-terminal" evidence="9">
    <location>
        <begin position="17"/>
        <end position="143"/>
    </location>
</feature>
<dbReference type="OrthoDB" id="9775929at2"/>
<keyword evidence="12" id="KW-1185">Reference proteome</keyword>
<dbReference type="PANTHER" id="PTHR34388:SF1">
    <property type="entry name" value="DNA POLYMERASE III SUBUNIT DELTA"/>
    <property type="match status" value="1"/>
</dbReference>
<name>A0A0J8J852_9LIST</name>
<accession>A0A0J8J852</accession>
<dbReference type="Pfam" id="PF21694">
    <property type="entry name" value="DNA_pol3_delta_C"/>
    <property type="match status" value="1"/>
</dbReference>
<evidence type="ECO:0000259" key="9">
    <source>
        <dbReference type="Pfam" id="PF06144"/>
    </source>
</evidence>
<dbReference type="RefSeq" id="WP_007473350.1">
    <property type="nucleotide sequence ID" value="NZ_KQ130610.1"/>
</dbReference>
<protein>
    <recommendedName>
        <fullName evidence="2">DNA polymerase III subunit delta</fullName>
        <ecNumber evidence="1">2.7.7.7</ecNumber>
    </recommendedName>
</protein>
<comment type="similarity">
    <text evidence="7">Belongs to the DNA polymerase HolA subunit family.</text>
</comment>
<comment type="caution">
    <text evidence="11">The sequence shown here is derived from an EMBL/GenBank/DDBJ whole genome shotgun (WGS) entry which is preliminary data.</text>
</comment>
<dbReference type="InterPro" id="IPR008921">
    <property type="entry name" value="DNA_pol3_clamp-load_cplx_C"/>
</dbReference>
<sequence>MIEEWKRIEQKKIASVYLIIGVEDYIINETKKRLLENVLSEDELEFNYANFDLDETPIQLALEEVETLPFFGDKRLVLASNPSFLTTEKNKSKVEHQPEKLEAYLNNPVDYSVLCIVAHVEKLDERKKLTKLLKKTATVIEAKRPNEKEFIAWIQNKIKENQFEMQQEAILHLFELTSGNLTTAMNELDKLMLYKFEEKKVVLQDVENIVVRSLEQNIFLLLDKLIAQDIAGALRIYYDLLKQKEEPIKIMALVGSQFRLLNQLKILEKEGYSSQQAAGMLKVHPFRAKLAAKQARSFTQEELNFALLRVSEIDLELKTGFGNREQKLEWFLFELEDYRKKQKGLI</sequence>
<gene>
    <name evidence="11" type="ORF">X560_0629</name>
</gene>
<dbReference type="NCBIfam" id="TIGR01128">
    <property type="entry name" value="holA"/>
    <property type="match status" value="1"/>
</dbReference>
<keyword evidence="5" id="KW-0235">DNA replication</keyword>
<evidence type="ECO:0000259" key="10">
    <source>
        <dbReference type="Pfam" id="PF21694"/>
    </source>
</evidence>